<keyword evidence="1" id="KW-0479">Metal-binding</keyword>
<dbReference type="CDD" id="cd00067">
    <property type="entry name" value="GAL4"/>
    <property type="match status" value="1"/>
</dbReference>
<dbReference type="CDD" id="cd12148">
    <property type="entry name" value="fungal_TF_MHR"/>
    <property type="match status" value="1"/>
</dbReference>
<feature type="compositionally biased region" description="Basic and acidic residues" evidence="6">
    <location>
        <begin position="144"/>
        <end position="153"/>
    </location>
</feature>
<dbReference type="Proteomes" id="UP001610444">
    <property type="component" value="Unassembled WGS sequence"/>
</dbReference>
<feature type="compositionally biased region" description="Low complexity" evidence="6">
    <location>
        <begin position="75"/>
        <end position="86"/>
    </location>
</feature>
<dbReference type="InterPro" id="IPR036864">
    <property type="entry name" value="Zn2-C6_fun-type_DNA-bd_sf"/>
</dbReference>
<dbReference type="GeneID" id="98157627"/>
<dbReference type="InterPro" id="IPR007219">
    <property type="entry name" value="XnlR_reg_dom"/>
</dbReference>
<reference evidence="8 9" key="1">
    <citation type="submission" date="2024-07" db="EMBL/GenBank/DDBJ databases">
        <title>Section-level genome sequencing and comparative genomics of Aspergillus sections Usti and Cavernicolus.</title>
        <authorList>
            <consortium name="Lawrence Berkeley National Laboratory"/>
            <person name="Nybo J.L."/>
            <person name="Vesth T.C."/>
            <person name="Theobald S."/>
            <person name="Frisvad J.C."/>
            <person name="Larsen T.O."/>
            <person name="Kjaerboelling I."/>
            <person name="Rothschild-Mancinelli K."/>
            <person name="Lyhne E.K."/>
            <person name="Kogle M.E."/>
            <person name="Barry K."/>
            <person name="Clum A."/>
            <person name="Na H."/>
            <person name="Ledsgaard L."/>
            <person name="Lin J."/>
            <person name="Lipzen A."/>
            <person name="Kuo A."/>
            <person name="Riley R."/>
            <person name="Mondo S."/>
            <person name="LaButti K."/>
            <person name="Haridas S."/>
            <person name="Pangalinan J."/>
            <person name="Salamov A.A."/>
            <person name="Simmons B.A."/>
            <person name="Magnuson J.K."/>
            <person name="Chen J."/>
            <person name="Drula E."/>
            <person name="Henrissat B."/>
            <person name="Wiebenga A."/>
            <person name="Lubbers R.J."/>
            <person name="Gomes A.C."/>
            <person name="Macurrencykelacurrency M.R."/>
            <person name="Stajich J."/>
            <person name="Grigoriev I.V."/>
            <person name="Mortensen U.H."/>
            <person name="De vries R.P."/>
            <person name="Baker S.E."/>
            <person name="Andersen M.R."/>
        </authorList>
    </citation>
    <scope>NUCLEOTIDE SEQUENCE [LARGE SCALE GENOMIC DNA]</scope>
    <source>
        <strain evidence="8 9">CBS 756.74</strain>
    </source>
</reference>
<protein>
    <submittedName>
        <fullName evidence="8">Fungal-specific transcription factor domain-containing protein</fullName>
    </submittedName>
</protein>
<dbReference type="PROSITE" id="PS00463">
    <property type="entry name" value="ZN2_CY6_FUNGAL_1"/>
    <property type="match status" value="1"/>
</dbReference>
<keyword evidence="3" id="KW-0238">DNA-binding</keyword>
<dbReference type="Pfam" id="PF00172">
    <property type="entry name" value="Zn_clus"/>
    <property type="match status" value="1"/>
</dbReference>
<dbReference type="Gene3D" id="4.10.240.10">
    <property type="entry name" value="Zn(2)-C6 fungal-type DNA-binding domain"/>
    <property type="match status" value="1"/>
</dbReference>
<dbReference type="Pfam" id="PF04082">
    <property type="entry name" value="Fungal_trans"/>
    <property type="match status" value="1"/>
</dbReference>
<evidence type="ECO:0000313" key="8">
    <source>
        <dbReference type="EMBL" id="KAL2860024.1"/>
    </source>
</evidence>
<gene>
    <name evidence="8" type="ORF">BJX68DRAFT_251855</name>
</gene>
<evidence type="ECO:0000256" key="2">
    <source>
        <dbReference type="ARBA" id="ARBA00023015"/>
    </source>
</evidence>
<dbReference type="PANTHER" id="PTHR47425:SF3">
    <property type="entry name" value="ZN(II)2CYS6 TRANSCRIPTION FACTOR (EUROFUNG)"/>
    <property type="match status" value="1"/>
</dbReference>
<feature type="domain" description="Zn(2)-C6 fungal-type" evidence="7">
    <location>
        <begin position="24"/>
        <end position="55"/>
    </location>
</feature>
<dbReference type="InterPro" id="IPR052761">
    <property type="entry name" value="Fungal_Detox/Toxin_TFs"/>
</dbReference>
<sequence length="701" mass="78805">MPDPVESTRGIGRARQFRKRAPVACQSCHTRKVRCSLPRTGQPCANCSLDDATCVPRNSSASMLTSCRNRRGLESSTSHHLSTVSSPPNDNPAAQSTSLEDRSFPAGSERFVGLENLSVRSGQSLTAPLADETGDGTETPYHPFNEHFGHYNEGDTGTLQPDGDVANRCYSPLYGDPRGVGLVVNICEPESREKSGHFIVPRISPTRMDQETIDYLRHKGVFDFPTSPVCEMIIQKYFHYVHPFFPVVDASSFLDMFENARNEVSVHLLWSMFLAAANFADDSILKAVNFSSRKEMKRAMYIRAKALYDTEYEKKKITLIQAVLLTGFWYSDTEDRTGPWHWNGVAIGLCQTIGLHRQPDTSRKDKKAMLVSGGRIRKQLWWSCFYRETWFSAGMGRPMRINLDDCSTPMPDADDSDNLLAGISASIRKKYLPEGTKDLSRLWTELLALSVSLAKILSWQNRAEPTRPSRTEIQHMDETIRQYHLRKDHAIAHRQNYVVALHEYHLELYIQSVMLVLYRPFLFDKPETNLPDLSGDEWASSVLRRTKDAATNTNKILGDMIGADMVSNTQAIVCIALVPALQIHLLDTTSEKQLVQRMGCHNLDFCMLVIEELKTVYFGAEILSRMFTKAKSRTHSKAFAPVTALKDHVPQSSFGSTVDSTPDVADEACQDDAQIFDPFSTIFSPFAPVSDGGFFFDDEYV</sequence>
<keyword evidence="9" id="KW-1185">Reference proteome</keyword>
<evidence type="ECO:0000256" key="6">
    <source>
        <dbReference type="SAM" id="MobiDB-lite"/>
    </source>
</evidence>
<accession>A0ABR4L786</accession>
<dbReference type="PANTHER" id="PTHR47425">
    <property type="entry name" value="FARB-RELATED"/>
    <property type="match status" value="1"/>
</dbReference>
<evidence type="ECO:0000259" key="7">
    <source>
        <dbReference type="PROSITE" id="PS50048"/>
    </source>
</evidence>
<dbReference type="RefSeq" id="XP_070904715.1">
    <property type="nucleotide sequence ID" value="XM_071042463.1"/>
</dbReference>
<keyword evidence="5" id="KW-0539">Nucleus</keyword>
<evidence type="ECO:0000256" key="3">
    <source>
        <dbReference type="ARBA" id="ARBA00023125"/>
    </source>
</evidence>
<name>A0ABR4L786_9EURO</name>
<evidence type="ECO:0000313" key="9">
    <source>
        <dbReference type="Proteomes" id="UP001610444"/>
    </source>
</evidence>
<feature type="region of interest" description="Disordered" evidence="6">
    <location>
        <begin position="70"/>
        <end position="103"/>
    </location>
</feature>
<dbReference type="EMBL" id="JBFXLR010000002">
    <property type="protein sequence ID" value="KAL2860024.1"/>
    <property type="molecule type" value="Genomic_DNA"/>
</dbReference>
<dbReference type="SMART" id="SM00906">
    <property type="entry name" value="Fungal_trans"/>
    <property type="match status" value="1"/>
</dbReference>
<keyword evidence="2" id="KW-0805">Transcription regulation</keyword>
<dbReference type="InterPro" id="IPR001138">
    <property type="entry name" value="Zn2Cys6_DnaBD"/>
</dbReference>
<feature type="region of interest" description="Disordered" evidence="6">
    <location>
        <begin position="123"/>
        <end position="158"/>
    </location>
</feature>
<evidence type="ECO:0000256" key="5">
    <source>
        <dbReference type="ARBA" id="ARBA00023242"/>
    </source>
</evidence>
<organism evidence="8 9">
    <name type="scientific">Aspergillus pseudodeflectus</name>
    <dbReference type="NCBI Taxonomy" id="176178"/>
    <lineage>
        <taxon>Eukaryota</taxon>
        <taxon>Fungi</taxon>
        <taxon>Dikarya</taxon>
        <taxon>Ascomycota</taxon>
        <taxon>Pezizomycotina</taxon>
        <taxon>Eurotiomycetes</taxon>
        <taxon>Eurotiomycetidae</taxon>
        <taxon>Eurotiales</taxon>
        <taxon>Aspergillaceae</taxon>
        <taxon>Aspergillus</taxon>
        <taxon>Aspergillus subgen. Nidulantes</taxon>
    </lineage>
</organism>
<dbReference type="PROSITE" id="PS50048">
    <property type="entry name" value="ZN2_CY6_FUNGAL_2"/>
    <property type="match status" value="1"/>
</dbReference>
<dbReference type="SUPFAM" id="SSF57701">
    <property type="entry name" value="Zn2/Cys6 DNA-binding domain"/>
    <property type="match status" value="1"/>
</dbReference>
<proteinExistence type="predicted"/>
<evidence type="ECO:0000256" key="1">
    <source>
        <dbReference type="ARBA" id="ARBA00022723"/>
    </source>
</evidence>
<comment type="caution">
    <text evidence="8">The sequence shown here is derived from an EMBL/GenBank/DDBJ whole genome shotgun (WGS) entry which is preliminary data.</text>
</comment>
<keyword evidence="4" id="KW-0804">Transcription</keyword>
<evidence type="ECO:0000256" key="4">
    <source>
        <dbReference type="ARBA" id="ARBA00023163"/>
    </source>
</evidence>